<dbReference type="Gene3D" id="3.30.559.10">
    <property type="entry name" value="Chloramphenicol acetyltransferase-like domain"/>
    <property type="match status" value="2"/>
</dbReference>
<dbReference type="AlphaFoldDB" id="A0A1B1X422"/>
<gene>
    <name evidence="2" type="primary">HAT</name>
</gene>
<dbReference type="PANTHER" id="PTHR31896:SF43">
    <property type="entry name" value="PROTEIN ENHANCED PSEUDOMONAS SUSCEPTIBILITY 1"/>
    <property type="match status" value="1"/>
</dbReference>
<proteinExistence type="evidence at transcript level"/>
<dbReference type="EMBL" id="KU578029">
    <property type="protein sequence ID" value="ANW72280.1"/>
    <property type="molecule type" value="mRNA"/>
</dbReference>
<dbReference type="Pfam" id="PF02458">
    <property type="entry name" value="Transferase"/>
    <property type="match status" value="1"/>
</dbReference>
<reference evidence="2" key="1">
    <citation type="submission" date="2016-01" db="EMBL/GenBank/DDBJ databases">
        <title>Molecular gene cloning of Calnexin1 in Tradescantia.</title>
        <authorList>
            <person name="Ha H.-J."/>
            <person name="Park N."/>
        </authorList>
    </citation>
    <scope>NUCLEOTIDE SEQUENCE</scope>
    <source>
        <strain evidence="2">BNL 4430</strain>
    </source>
</reference>
<name>A0A1B1X422_9LILI</name>
<accession>A0A1B1X422</accession>
<dbReference type="GO" id="GO:0016740">
    <property type="term" value="F:transferase activity"/>
    <property type="evidence" value="ECO:0007669"/>
    <property type="project" value="UniProtKB-KW"/>
</dbReference>
<dbReference type="InterPro" id="IPR051283">
    <property type="entry name" value="Sec_Metabolite_Acyltrans"/>
</dbReference>
<protein>
    <submittedName>
        <fullName evidence="2">HXXXD-type acyl-transferase family protein</fullName>
    </submittedName>
</protein>
<dbReference type="PANTHER" id="PTHR31896">
    <property type="entry name" value="FAMILY REGULATORY PROTEIN, PUTATIVE (AFU_ORTHOLOGUE AFUA_3G14730)-RELATED"/>
    <property type="match status" value="1"/>
</dbReference>
<evidence type="ECO:0000313" key="2">
    <source>
        <dbReference type="EMBL" id="ANW72280.1"/>
    </source>
</evidence>
<organism evidence="2">
    <name type="scientific">Tradescantia hirsutiflora</name>
    <dbReference type="NCBI Taxonomy" id="428262"/>
    <lineage>
        <taxon>Eukaryota</taxon>
        <taxon>Viridiplantae</taxon>
        <taxon>Streptophyta</taxon>
        <taxon>Embryophyta</taxon>
        <taxon>Tracheophyta</taxon>
        <taxon>Spermatophyta</taxon>
        <taxon>Magnoliopsida</taxon>
        <taxon>Liliopsida</taxon>
        <taxon>Commelinales</taxon>
        <taxon>Commelinaceae</taxon>
        <taxon>Tradescantia</taxon>
    </lineage>
</organism>
<sequence>MATATTRTTVPEVRILSKHVIKPTPRPNEESPLIIHLTPWDQILLTVDYIQKGLLFRKPQNNQEDIIAKLKYSFGLALNHFFPLAGRLVVTNHSNTITSPSISISIECNDRGAEFIHAAAPEVTVADIVKPLYIPSVVLSFFTLNAVPSIDGCTLPLLAVQVTELMDGFFIGMSINHPAADGTCFWHFFNKWSEICRTGIETIKNPPVLDRWFVDSCKPPIKLPFSTELEFVSRYPRPKITECYFEFSAESVASLKAKANQEMGTERISSLQSLLAHLWRCVTRARRLEPNDEVVYSFLIGCRSRLTPPMPAEYLGNAVFIGKALAKAGELLENGLGWAAWTLNQMVASFTEDAVRKNLEEWEQKPFFAYIQRVKPGELVTGSSPRFDVYGNDFGWGKPVTVRSGCGNKGDGKATIFPGPEKGSMALELSLLPDVLSLLVDDPEFMELVRKN</sequence>
<evidence type="ECO:0000256" key="1">
    <source>
        <dbReference type="ARBA" id="ARBA00022679"/>
    </source>
</evidence>
<dbReference type="InterPro" id="IPR023213">
    <property type="entry name" value="CAT-like_dom_sf"/>
</dbReference>
<keyword evidence="1 2" id="KW-0808">Transferase</keyword>